<organism evidence="3 4">
    <name type="scientific">Ectocarpus siliculosus</name>
    <name type="common">Brown alga</name>
    <name type="synonym">Conferva siliculosa</name>
    <dbReference type="NCBI Taxonomy" id="2880"/>
    <lineage>
        <taxon>Eukaryota</taxon>
        <taxon>Sar</taxon>
        <taxon>Stramenopiles</taxon>
        <taxon>Ochrophyta</taxon>
        <taxon>PX clade</taxon>
        <taxon>Phaeophyceae</taxon>
        <taxon>Ectocarpales</taxon>
        <taxon>Ectocarpaceae</taxon>
        <taxon>Ectocarpus</taxon>
    </lineage>
</organism>
<sequence>MLQAVRALRRGAAPAGARWSFERCALVGASPWETGGSRHQRRRQSTVDSKVQAEIMEKCDDLHASFIQPLNDKTAGPLEKLQTGGYQSTKMPFVFVLGNHSSGKSSFINYVLGRNIQTAGVAPTDDSFTIIAPGPSDLDQDGPALVGDPDMGFSGLRQFGPTLTHHTELKVRSGTSTNSFMMVDSPGMIDSPMSRSIYERSDPDSPAGRGKGADTSRGYDFEGVVRWFAERADVILLFFDPDKPGTTGETLSILTNSLAGKDHKLYVVLNKADQFKKIHDFARAYGSLCWNLSKVIPRKDLPRIYTMCLPVKSRDGGAGEGEVELSLSSGLHDLEATRDDVAAEVMKAPKRRIDNVITRLTDSVHLLQVHTTVLDALQKDYRNAKLIRHGTTFAALAAGGGLSGGSVFLGAPIEMAVGAAGMALASAGGLQFYNSKALKAKHEEMISVEGLNHYFGKMYTREVSEGDESITASWQRIRHGLHLSLASLGIDGVSRVKASEQRELQKILDTEIPSLRRQAAPVQFSFFGTKARK</sequence>
<evidence type="ECO:0000313" key="4">
    <source>
        <dbReference type="Proteomes" id="UP000002630"/>
    </source>
</evidence>
<dbReference type="Proteomes" id="UP000002630">
    <property type="component" value="Linkage Group LG26"/>
</dbReference>
<dbReference type="OrthoDB" id="1716625at2759"/>
<feature type="region of interest" description="Disordered" evidence="1">
    <location>
        <begin position="192"/>
        <end position="215"/>
    </location>
</feature>
<keyword evidence="4" id="KW-1185">Reference proteome</keyword>
<dbReference type="AlphaFoldDB" id="D7FV67"/>
<reference evidence="3 4" key="1">
    <citation type="journal article" date="2010" name="Nature">
        <title>The Ectocarpus genome and the independent evolution of multicellularity in brown algae.</title>
        <authorList>
            <person name="Cock J.M."/>
            <person name="Sterck L."/>
            <person name="Rouze P."/>
            <person name="Scornet D."/>
            <person name="Allen A.E."/>
            <person name="Amoutzias G."/>
            <person name="Anthouard V."/>
            <person name="Artiguenave F."/>
            <person name="Aury J.M."/>
            <person name="Badger J.H."/>
            <person name="Beszteri B."/>
            <person name="Billiau K."/>
            <person name="Bonnet E."/>
            <person name="Bothwell J.H."/>
            <person name="Bowler C."/>
            <person name="Boyen C."/>
            <person name="Brownlee C."/>
            <person name="Carrano C.J."/>
            <person name="Charrier B."/>
            <person name="Cho G.Y."/>
            <person name="Coelho S.M."/>
            <person name="Collen J."/>
            <person name="Corre E."/>
            <person name="Da Silva C."/>
            <person name="Delage L."/>
            <person name="Delaroque N."/>
            <person name="Dittami S.M."/>
            <person name="Doulbeau S."/>
            <person name="Elias M."/>
            <person name="Farnham G."/>
            <person name="Gachon C.M."/>
            <person name="Gschloessl B."/>
            <person name="Heesch S."/>
            <person name="Jabbari K."/>
            <person name="Jubin C."/>
            <person name="Kawai H."/>
            <person name="Kimura K."/>
            <person name="Kloareg B."/>
            <person name="Kupper F.C."/>
            <person name="Lang D."/>
            <person name="Le Bail A."/>
            <person name="Leblanc C."/>
            <person name="Lerouge P."/>
            <person name="Lohr M."/>
            <person name="Lopez P.J."/>
            <person name="Martens C."/>
            <person name="Maumus F."/>
            <person name="Michel G."/>
            <person name="Miranda-Saavedra D."/>
            <person name="Morales J."/>
            <person name="Moreau H."/>
            <person name="Motomura T."/>
            <person name="Nagasato C."/>
            <person name="Napoli C.A."/>
            <person name="Nelson D.R."/>
            <person name="Nyvall-Collen P."/>
            <person name="Peters A.F."/>
            <person name="Pommier C."/>
            <person name="Potin P."/>
            <person name="Poulain J."/>
            <person name="Quesneville H."/>
            <person name="Read B."/>
            <person name="Rensing S.A."/>
            <person name="Ritter A."/>
            <person name="Rousvoal S."/>
            <person name="Samanta M."/>
            <person name="Samson G."/>
            <person name="Schroeder D.C."/>
            <person name="Segurens B."/>
            <person name="Strittmatter M."/>
            <person name="Tonon T."/>
            <person name="Tregear J.W."/>
            <person name="Valentin K."/>
            <person name="von Dassow P."/>
            <person name="Yamagishi T."/>
            <person name="Van de Peer Y."/>
            <person name="Wincker P."/>
        </authorList>
    </citation>
    <scope>NUCLEOTIDE SEQUENCE [LARGE SCALE GENOMIC DNA]</scope>
    <source>
        <strain evidence="4">Ec32 / CCAP1310/4</strain>
    </source>
</reference>
<dbReference type="PANTHER" id="PTHR43681:SF1">
    <property type="entry name" value="SARCALUMENIN"/>
    <property type="match status" value="1"/>
</dbReference>
<dbReference type="Pfam" id="PF00350">
    <property type="entry name" value="Dynamin_N"/>
    <property type="match status" value="1"/>
</dbReference>
<dbReference type="InParanoid" id="D7FV67"/>
<dbReference type="InterPro" id="IPR027417">
    <property type="entry name" value="P-loop_NTPase"/>
</dbReference>
<dbReference type="Gene3D" id="3.40.50.300">
    <property type="entry name" value="P-loop containing nucleotide triphosphate hydrolases"/>
    <property type="match status" value="1"/>
</dbReference>
<gene>
    <name evidence="3" type="primary">RME1L4</name>
    <name evidence="3" type="ORF">Esi_0289_0030</name>
</gene>
<dbReference type="eggNOG" id="KOG1954">
    <property type="taxonomic scope" value="Eukaryota"/>
</dbReference>
<dbReference type="OMA" id="DQFRKIH"/>
<dbReference type="EMBL" id="FN648474">
    <property type="protein sequence ID" value="CBJ31873.1"/>
    <property type="molecule type" value="Genomic_DNA"/>
</dbReference>
<dbReference type="InterPro" id="IPR051943">
    <property type="entry name" value="TRAFAC_Dynamin-like_GTPase"/>
</dbReference>
<dbReference type="PANTHER" id="PTHR43681">
    <property type="entry name" value="TRANSMEMBRANE GTPASE FZO"/>
    <property type="match status" value="1"/>
</dbReference>
<dbReference type="InterPro" id="IPR045063">
    <property type="entry name" value="Dynamin_N"/>
</dbReference>
<proteinExistence type="predicted"/>
<protein>
    <submittedName>
        <fullName evidence="3">RME1L4, RME1-like GTPase/ATPase without a C-terminal EH domain</fullName>
    </submittedName>
</protein>
<evidence type="ECO:0000256" key="1">
    <source>
        <dbReference type="SAM" id="MobiDB-lite"/>
    </source>
</evidence>
<evidence type="ECO:0000259" key="2">
    <source>
        <dbReference type="Pfam" id="PF00350"/>
    </source>
</evidence>
<accession>D7FV67</accession>
<evidence type="ECO:0000313" key="3">
    <source>
        <dbReference type="EMBL" id="CBJ31873.1"/>
    </source>
</evidence>
<dbReference type="EMBL" id="FN649751">
    <property type="protein sequence ID" value="CBJ31873.1"/>
    <property type="molecule type" value="Genomic_DNA"/>
</dbReference>
<dbReference type="SUPFAM" id="SSF52540">
    <property type="entry name" value="P-loop containing nucleoside triphosphate hydrolases"/>
    <property type="match status" value="1"/>
</dbReference>
<name>D7FV67_ECTSI</name>
<dbReference type="STRING" id="2880.D7FV67"/>
<feature type="domain" description="Dynamin N-terminal" evidence="2">
    <location>
        <begin position="94"/>
        <end position="271"/>
    </location>
</feature>